<dbReference type="Gene3D" id="3.40.50.12780">
    <property type="entry name" value="N-terminal domain of ligase-like"/>
    <property type="match status" value="1"/>
</dbReference>
<keyword evidence="3" id="KW-0436">Ligase</keyword>
<dbReference type="InterPro" id="IPR045851">
    <property type="entry name" value="AMP-bd_C_sf"/>
</dbReference>
<dbReference type="PROSITE" id="PS00455">
    <property type="entry name" value="AMP_BINDING"/>
    <property type="match status" value="1"/>
</dbReference>
<dbReference type="InterPro" id="IPR025110">
    <property type="entry name" value="AMP-bd_C"/>
</dbReference>
<dbReference type="PANTHER" id="PTHR43767">
    <property type="entry name" value="LONG-CHAIN-FATTY-ACID--COA LIGASE"/>
    <property type="match status" value="1"/>
</dbReference>
<dbReference type="GO" id="GO:0016878">
    <property type="term" value="F:acid-thiol ligase activity"/>
    <property type="evidence" value="ECO:0007669"/>
    <property type="project" value="UniProtKB-ARBA"/>
</dbReference>
<dbReference type="InterPro" id="IPR042099">
    <property type="entry name" value="ANL_N_sf"/>
</dbReference>
<dbReference type="InterPro" id="IPR020845">
    <property type="entry name" value="AMP-binding_CS"/>
</dbReference>
<feature type="domain" description="AMP-dependent synthetase/ligase" evidence="1">
    <location>
        <begin position="9"/>
        <end position="365"/>
    </location>
</feature>
<keyword evidence="4" id="KW-1185">Reference proteome</keyword>
<dbReference type="PANTHER" id="PTHR43767:SF1">
    <property type="entry name" value="NONRIBOSOMAL PEPTIDE SYNTHASE PES1 (EUROFUNG)-RELATED"/>
    <property type="match status" value="1"/>
</dbReference>
<gene>
    <name evidence="3" type="ORF">BAGA_16880</name>
</gene>
<dbReference type="eggNOG" id="COG0318">
    <property type="taxonomic scope" value="Bacteria"/>
</dbReference>
<dbReference type="RefSeq" id="WP_033677029.1">
    <property type="nucleotide sequence ID" value="NZ_JOTM01000027.1"/>
</dbReference>
<evidence type="ECO:0000259" key="1">
    <source>
        <dbReference type="Pfam" id="PF00501"/>
    </source>
</evidence>
<evidence type="ECO:0000313" key="4">
    <source>
        <dbReference type="Proteomes" id="UP000027778"/>
    </source>
</evidence>
<dbReference type="InterPro" id="IPR050237">
    <property type="entry name" value="ATP-dep_AMP-bd_enzyme"/>
</dbReference>
<protein>
    <submittedName>
        <fullName evidence="3">Acyl--CoA ligase</fullName>
    </submittedName>
</protein>
<accession>A0A073K5S4</accession>
<dbReference type="Proteomes" id="UP000027778">
    <property type="component" value="Unassembled WGS sequence"/>
</dbReference>
<dbReference type="Pfam" id="PF13193">
    <property type="entry name" value="AMP-binding_C"/>
    <property type="match status" value="1"/>
</dbReference>
<dbReference type="STRING" id="574375.AZF08_14535"/>
<dbReference type="InterPro" id="IPR000873">
    <property type="entry name" value="AMP-dep_synth/lig_dom"/>
</dbReference>
<dbReference type="EMBL" id="JOTM01000027">
    <property type="protein sequence ID" value="KEK22644.1"/>
    <property type="molecule type" value="Genomic_DNA"/>
</dbReference>
<dbReference type="OrthoDB" id="9757771at2"/>
<comment type="caution">
    <text evidence="3">The sequence shown here is derived from an EMBL/GenBank/DDBJ whole genome shotgun (WGS) entry which is preliminary data.</text>
</comment>
<name>A0A073K5S4_9BACI</name>
<dbReference type="AlphaFoldDB" id="A0A073K5S4"/>
<feature type="domain" description="AMP-binding enzyme C-terminal" evidence="2">
    <location>
        <begin position="415"/>
        <end position="489"/>
    </location>
</feature>
<dbReference type="SUPFAM" id="SSF56801">
    <property type="entry name" value="Acetyl-CoA synthetase-like"/>
    <property type="match status" value="1"/>
</dbReference>
<organism evidence="3 4">
    <name type="scientific">Bacillus gaemokensis</name>
    <dbReference type="NCBI Taxonomy" id="574375"/>
    <lineage>
        <taxon>Bacteria</taxon>
        <taxon>Bacillati</taxon>
        <taxon>Bacillota</taxon>
        <taxon>Bacilli</taxon>
        <taxon>Bacillales</taxon>
        <taxon>Bacillaceae</taxon>
        <taxon>Bacillus</taxon>
        <taxon>Bacillus cereus group</taxon>
    </lineage>
</organism>
<dbReference type="Pfam" id="PF00501">
    <property type="entry name" value="AMP-binding"/>
    <property type="match status" value="1"/>
</dbReference>
<reference evidence="3 4" key="1">
    <citation type="submission" date="2014-06" db="EMBL/GenBank/DDBJ databases">
        <title>Draft genome sequence of Bacillus gaemokensis JCM 15801 (MCCC 1A00707).</title>
        <authorList>
            <person name="Lai Q."/>
            <person name="Liu Y."/>
            <person name="Shao Z."/>
        </authorList>
    </citation>
    <scope>NUCLEOTIDE SEQUENCE [LARGE SCALE GENOMIC DNA]</scope>
    <source>
        <strain evidence="3 4">JCM 15801</strain>
    </source>
</reference>
<sequence>MRTMQQLLQKRVKQSASVEALVGGGNRYSFEEYNERVNQLANYLLEKGVQKGDRIGILCKNNHPFPTIMMASLKIGAVLIPFNRQLTSYELETIVQEAKLKVLFYDIEFQEILLEIEAVKEIHMTIETGFEMEISQSFELLLQDQPKIEPAVIVHEDDDAIFLFTSGTTGNAKACVIGHKNLYNYFTEVVGQREIPVGERFLSVHPLFHMSGVLSILNCIYHGITMIFLSDSDPALIWDTIEKEKITTMLAFPAVYSYMLDELNKKERDISSFKVAQSGGTKVSESIIQRYAEKGIFMVQAYGSTEGWVVSSWRSDMGEEKMSSVGKPIKNVEIKIIHPDTGDQLPKKEVGEILVKSPYMFKGYWNNEKATNKVLKDSWFYMGDAGMLDEDGFLYIMGRYKDVIVHGGDNVYPDQVEEVIHEIKGVLEVAVVGITDDFWGEIPRAYIVKNLQISLTEEEVIQYCKQKLASYKIPQVVFVESLPKNALGKVLKRELKSGVFVN</sequence>
<evidence type="ECO:0000259" key="2">
    <source>
        <dbReference type="Pfam" id="PF13193"/>
    </source>
</evidence>
<proteinExistence type="predicted"/>
<evidence type="ECO:0000313" key="3">
    <source>
        <dbReference type="EMBL" id="KEK22644.1"/>
    </source>
</evidence>
<dbReference type="Gene3D" id="3.30.300.30">
    <property type="match status" value="1"/>
</dbReference>